<dbReference type="GO" id="GO:0006888">
    <property type="term" value="P:endoplasmic reticulum to Golgi vesicle-mediated transport"/>
    <property type="evidence" value="ECO:0007669"/>
    <property type="project" value="TreeGrafter"/>
</dbReference>
<keyword evidence="4" id="KW-0472">Membrane</keyword>
<dbReference type="OMA" id="WGWPDHE"/>
<dbReference type="GO" id="GO:0030134">
    <property type="term" value="C:COPII-coated ER to Golgi transport vesicle"/>
    <property type="evidence" value="ECO:0007669"/>
    <property type="project" value="TreeGrafter"/>
</dbReference>
<evidence type="ECO:0000313" key="9">
    <source>
        <dbReference type="Proteomes" id="UP000006514"/>
    </source>
</evidence>
<dbReference type="InterPro" id="IPR012936">
    <property type="entry name" value="Erv_C"/>
</dbReference>
<dbReference type="Pfam" id="PF07970">
    <property type="entry name" value="COPIIcoated_ERV"/>
    <property type="match status" value="1"/>
</dbReference>
<feature type="region of interest" description="Disordered" evidence="5">
    <location>
        <begin position="431"/>
        <end position="518"/>
    </location>
</feature>
<dbReference type="eggNOG" id="KOG2667">
    <property type="taxonomic scope" value="Eukaryota"/>
</dbReference>
<protein>
    <submittedName>
        <fullName evidence="8">DUF1692-domain-containing protein</fullName>
    </submittedName>
</protein>
<evidence type="ECO:0000256" key="1">
    <source>
        <dbReference type="ARBA" id="ARBA00004370"/>
    </source>
</evidence>
<dbReference type="InterPro" id="IPR045888">
    <property type="entry name" value="Erv"/>
</dbReference>
<sequence length="518" mass="56210">MASPTGESALLEKLDAIAPLKQFDAFPKVPATYKSRRGEGGLLTLFACLLSVVLVLNDIAEYMWGWPDHEFSVDKSRQSYMPINVDLIVNMPCHYLSVDIRDAVGDRLHLSDNVKREGTVWDVGQATRMANHSQTMMSATEVVRQSRKSRGLFSIFQRSSKPQFKPTYNHPNMGKAVGSACRVFGSMFVKKVTANLHITTAGHGYSSNAHTDHTMMNLSHIISEFSFGPFMPDISQPLDNLFEVAKEPFTAYQYFLTVVPTTYVAPRSYPMRTNQYSVTNYKRVFEHGRATPGIFFKFDIDPMQLTVIQRTTTFTQLIIRIVGVVGGVWVCMGWAVKIGYRAVETVVGPSDEGYVVAESSAVSRKRWVGGELRARPGARPLTGNSPYSSYAPTPTSAGFALPGTPGTAQYARVPLPPSAGYASPGFPQSASYASPGFPSSAPPPPSAGYARSTFPPSPLPGQSAFPPSPVPGAGGFPRSPGPQGLGFAQHQVRASSGLRVSSSGEELVAPPEKKEKLD</sequence>
<evidence type="ECO:0000256" key="3">
    <source>
        <dbReference type="ARBA" id="ARBA00022989"/>
    </source>
</evidence>
<dbReference type="OrthoDB" id="5541786at2759"/>
<dbReference type="EMBL" id="JH687817">
    <property type="protein sequence ID" value="EJD39021.1"/>
    <property type="molecule type" value="Genomic_DNA"/>
</dbReference>
<feature type="domain" description="Endoplasmic reticulum vesicle transporter C-terminal" evidence="6">
    <location>
        <begin position="170"/>
        <end position="333"/>
    </location>
</feature>
<dbReference type="InterPro" id="IPR039542">
    <property type="entry name" value="Erv_N"/>
</dbReference>
<evidence type="ECO:0000313" key="8">
    <source>
        <dbReference type="EMBL" id="EJD39021.1"/>
    </source>
</evidence>
<evidence type="ECO:0000259" key="6">
    <source>
        <dbReference type="Pfam" id="PF07970"/>
    </source>
</evidence>
<name>J0WX09_AURST</name>
<feature type="domain" description="Endoplasmic reticulum vesicle transporter N-terminal" evidence="7">
    <location>
        <begin position="20"/>
        <end position="107"/>
    </location>
</feature>
<dbReference type="InParanoid" id="J0WX09"/>
<dbReference type="GO" id="GO:0000139">
    <property type="term" value="C:Golgi membrane"/>
    <property type="evidence" value="ECO:0007669"/>
    <property type="project" value="TreeGrafter"/>
</dbReference>
<dbReference type="Pfam" id="PF13850">
    <property type="entry name" value="ERGIC_N"/>
    <property type="match status" value="1"/>
</dbReference>
<evidence type="ECO:0000256" key="4">
    <source>
        <dbReference type="ARBA" id="ARBA00023136"/>
    </source>
</evidence>
<organism evidence="8 9">
    <name type="scientific">Auricularia subglabra (strain TFB-10046 / SS5)</name>
    <name type="common">White-rot fungus</name>
    <name type="synonym">Auricularia delicata (strain TFB10046)</name>
    <dbReference type="NCBI Taxonomy" id="717982"/>
    <lineage>
        <taxon>Eukaryota</taxon>
        <taxon>Fungi</taxon>
        <taxon>Dikarya</taxon>
        <taxon>Basidiomycota</taxon>
        <taxon>Agaricomycotina</taxon>
        <taxon>Agaricomycetes</taxon>
        <taxon>Auriculariales</taxon>
        <taxon>Auriculariaceae</taxon>
        <taxon>Auricularia</taxon>
    </lineage>
</organism>
<comment type="subcellular location">
    <subcellularLocation>
        <location evidence="1">Membrane</location>
    </subcellularLocation>
</comment>
<dbReference type="GO" id="GO:0005789">
    <property type="term" value="C:endoplasmic reticulum membrane"/>
    <property type="evidence" value="ECO:0007669"/>
    <property type="project" value="TreeGrafter"/>
</dbReference>
<dbReference type="PANTHER" id="PTHR10984">
    <property type="entry name" value="ENDOPLASMIC RETICULUM-GOLGI INTERMEDIATE COMPARTMENT PROTEIN"/>
    <property type="match status" value="1"/>
</dbReference>
<gene>
    <name evidence="8" type="ORF">AURDEDRAFT_116261</name>
</gene>
<dbReference type="GO" id="GO:0006890">
    <property type="term" value="P:retrograde vesicle-mediated transport, Golgi to endoplasmic reticulum"/>
    <property type="evidence" value="ECO:0007669"/>
    <property type="project" value="TreeGrafter"/>
</dbReference>
<feature type="compositionally biased region" description="Polar residues" evidence="5">
    <location>
        <begin position="492"/>
        <end position="504"/>
    </location>
</feature>
<reference evidence="9" key="1">
    <citation type="journal article" date="2012" name="Science">
        <title>The Paleozoic origin of enzymatic lignin decomposition reconstructed from 31 fungal genomes.</title>
        <authorList>
            <person name="Floudas D."/>
            <person name="Binder M."/>
            <person name="Riley R."/>
            <person name="Barry K."/>
            <person name="Blanchette R.A."/>
            <person name="Henrissat B."/>
            <person name="Martinez A.T."/>
            <person name="Otillar R."/>
            <person name="Spatafora J.W."/>
            <person name="Yadav J.S."/>
            <person name="Aerts A."/>
            <person name="Benoit I."/>
            <person name="Boyd A."/>
            <person name="Carlson A."/>
            <person name="Copeland A."/>
            <person name="Coutinho P.M."/>
            <person name="de Vries R.P."/>
            <person name="Ferreira P."/>
            <person name="Findley K."/>
            <person name="Foster B."/>
            <person name="Gaskell J."/>
            <person name="Glotzer D."/>
            <person name="Gorecki P."/>
            <person name="Heitman J."/>
            <person name="Hesse C."/>
            <person name="Hori C."/>
            <person name="Igarashi K."/>
            <person name="Jurgens J.A."/>
            <person name="Kallen N."/>
            <person name="Kersten P."/>
            <person name="Kohler A."/>
            <person name="Kuees U."/>
            <person name="Kumar T.K.A."/>
            <person name="Kuo A."/>
            <person name="LaButti K."/>
            <person name="Larrondo L.F."/>
            <person name="Lindquist E."/>
            <person name="Ling A."/>
            <person name="Lombard V."/>
            <person name="Lucas S."/>
            <person name="Lundell T."/>
            <person name="Martin R."/>
            <person name="McLaughlin D.J."/>
            <person name="Morgenstern I."/>
            <person name="Morin E."/>
            <person name="Murat C."/>
            <person name="Nagy L.G."/>
            <person name="Nolan M."/>
            <person name="Ohm R.A."/>
            <person name="Patyshakuliyeva A."/>
            <person name="Rokas A."/>
            <person name="Ruiz-Duenas F.J."/>
            <person name="Sabat G."/>
            <person name="Salamov A."/>
            <person name="Samejima M."/>
            <person name="Schmutz J."/>
            <person name="Slot J.C."/>
            <person name="St John F."/>
            <person name="Stenlid J."/>
            <person name="Sun H."/>
            <person name="Sun S."/>
            <person name="Syed K."/>
            <person name="Tsang A."/>
            <person name="Wiebenga A."/>
            <person name="Young D."/>
            <person name="Pisabarro A."/>
            <person name="Eastwood D.C."/>
            <person name="Martin F."/>
            <person name="Cullen D."/>
            <person name="Grigoriev I.V."/>
            <person name="Hibbett D.S."/>
        </authorList>
    </citation>
    <scope>NUCLEOTIDE SEQUENCE [LARGE SCALE GENOMIC DNA]</scope>
    <source>
        <strain evidence="9">TFB10046</strain>
    </source>
</reference>
<evidence type="ECO:0000259" key="7">
    <source>
        <dbReference type="Pfam" id="PF13850"/>
    </source>
</evidence>
<dbReference type="AlphaFoldDB" id="J0WX09"/>
<dbReference type="KEGG" id="adl:AURDEDRAFT_116261"/>
<keyword evidence="2" id="KW-0812">Transmembrane</keyword>
<proteinExistence type="predicted"/>
<keyword evidence="9" id="KW-1185">Reference proteome</keyword>
<evidence type="ECO:0000256" key="2">
    <source>
        <dbReference type="ARBA" id="ARBA00022692"/>
    </source>
</evidence>
<dbReference type="FunCoup" id="J0WX09">
    <property type="interactions" value="5"/>
</dbReference>
<evidence type="ECO:0000256" key="5">
    <source>
        <dbReference type="SAM" id="MobiDB-lite"/>
    </source>
</evidence>
<dbReference type="Proteomes" id="UP000006514">
    <property type="component" value="Unassembled WGS sequence"/>
</dbReference>
<accession>J0WX09</accession>
<keyword evidence="3" id="KW-1133">Transmembrane helix</keyword>
<dbReference type="PANTHER" id="PTHR10984:SF81">
    <property type="entry name" value="ER-DERIVED VESICLES PROTEIN ERV41"/>
    <property type="match status" value="1"/>
</dbReference>